<feature type="domain" description="ABC transmembrane type-1" evidence="9">
    <location>
        <begin position="87"/>
        <end position="306"/>
    </location>
</feature>
<keyword evidence="4" id="KW-1003">Cell membrane</keyword>
<dbReference type="Gene3D" id="1.10.3720.10">
    <property type="entry name" value="MetI-like"/>
    <property type="match status" value="1"/>
</dbReference>
<accession>A0A3B0S8K8</accession>
<evidence type="ECO:0000256" key="5">
    <source>
        <dbReference type="ARBA" id="ARBA00022692"/>
    </source>
</evidence>
<dbReference type="SUPFAM" id="SSF161098">
    <property type="entry name" value="MetI-like"/>
    <property type="match status" value="1"/>
</dbReference>
<gene>
    <name evidence="10" type="ORF">MNBD_ACTINO01-411</name>
</gene>
<dbReference type="GO" id="GO:0005886">
    <property type="term" value="C:plasma membrane"/>
    <property type="evidence" value="ECO:0007669"/>
    <property type="project" value="UniProtKB-SubCell"/>
</dbReference>
<evidence type="ECO:0000256" key="2">
    <source>
        <dbReference type="ARBA" id="ARBA00007069"/>
    </source>
</evidence>
<feature type="transmembrane region" description="Helical" evidence="8">
    <location>
        <begin position="166"/>
        <end position="186"/>
    </location>
</feature>
<feature type="transmembrane region" description="Helical" evidence="8">
    <location>
        <begin position="35"/>
        <end position="59"/>
    </location>
</feature>
<name>A0A3B0S8K8_9ZZZZ</name>
<dbReference type="InterPro" id="IPR005672">
    <property type="entry name" value="Phosphate_PstA"/>
</dbReference>
<evidence type="ECO:0000256" key="6">
    <source>
        <dbReference type="ARBA" id="ARBA00022989"/>
    </source>
</evidence>
<dbReference type="AlphaFoldDB" id="A0A3B0S8K8"/>
<keyword evidence="7 8" id="KW-0472">Membrane</keyword>
<keyword evidence="6 8" id="KW-1133">Transmembrane helix</keyword>
<evidence type="ECO:0000256" key="7">
    <source>
        <dbReference type="ARBA" id="ARBA00023136"/>
    </source>
</evidence>
<feature type="transmembrane region" description="Helical" evidence="8">
    <location>
        <begin position="132"/>
        <end position="154"/>
    </location>
</feature>
<dbReference type="Pfam" id="PF00528">
    <property type="entry name" value="BPD_transp_1"/>
    <property type="match status" value="1"/>
</dbReference>
<feature type="transmembrane region" description="Helical" evidence="8">
    <location>
        <begin position="80"/>
        <end position="112"/>
    </location>
</feature>
<comment type="subcellular location">
    <subcellularLocation>
        <location evidence="1">Cell membrane</location>
        <topology evidence="1">Multi-pass membrane protein</topology>
    </subcellularLocation>
</comment>
<dbReference type="EMBL" id="UOEI01000062">
    <property type="protein sequence ID" value="VAV91515.1"/>
    <property type="molecule type" value="Genomic_DNA"/>
</dbReference>
<dbReference type="CDD" id="cd06261">
    <property type="entry name" value="TM_PBP2"/>
    <property type="match status" value="1"/>
</dbReference>
<evidence type="ECO:0000259" key="9">
    <source>
        <dbReference type="PROSITE" id="PS50928"/>
    </source>
</evidence>
<dbReference type="GO" id="GO:0005315">
    <property type="term" value="F:phosphate transmembrane transporter activity"/>
    <property type="evidence" value="ECO:0007669"/>
    <property type="project" value="InterPro"/>
</dbReference>
<feature type="transmembrane region" description="Helical" evidence="8">
    <location>
        <begin position="289"/>
        <end position="311"/>
    </location>
</feature>
<comment type="similarity">
    <text evidence="2">Belongs to the binding-protein-dependent transport system permease family. CysTW subfamily.</text>
</comment>
<keyword evidence="5 8" id="KW-0812">Transmembrane</keyword>
<evidence type="ECO:0000256" key="3">
    <source>
        <dbReference type="ARBA" id="ARBA00022448"/>
    </source>
</evidence>
<dbReference type="PROSITE" id="PS50928">
    <property type="entry name" value="ABC_TM1"/>
    <property type="match status" value="1"/>
</dbReference>
<dbReference type="InterPro" id="IPR035906">
    <property type="entry name" value="MetI-like_sf"/>
</dbReference>
<dbReference type="PANTHER" id="PTHR43470">
    <property type="entry name" value="PHOSPHATE TRANSPORT SYSTEM PERMEASE PROTEIN PSTA-RELATED"/>
    <property type="match status" value="1"/>
</dbReference>
<evidence type="ECO:0000256" key="1">
    <source>
        <dbReference type="ARBA" id="ARBA00004651"/>
    </source>
</evidence>
<dbReference type="GO" id="GO:0035435">
    <property type="term" value="P:phosphate ion transmembrane transport"/>
    <property type="evidence" value="ECO:0007669"/>
    <property type="project" value="InterPro"/>
</dbReference>
<protein>
    <submittedName>
        <fullName evidence="10">Phosphate transport system permease protein PstA (TC 3.A.1.7.1)</fullName>
    </submittedName>
</protein>
<reference evidence="10" key="1">
    <citation type="submission" date="2018-06" db="EMBL/GenBank/DDBJ databases">
        <authorList>
            <person name="Zhirakovskaya E."/>
        </authorList>
    </citation>
    <scope>NUCLEOTIDE SEQUENCE</scope>
</reference>
<proteinExistence type="inferred from homology"/>
<evidence type="ECO:0000256" key="4">
    <source>
        <dbReference type="ARBA" id="ARBA00022475"/>
    </source>
</evidence>
<dbReference type="InterPro" id="IPR000515">
    <property type="entry name" value="MetI-like"/>
</dbReference>
<keyword evidence="3" id="KW-0813">Transport</keyword>
<dbReference type="NCBIfam" id="TIGR00974">
    <property type="entry name" value="3a0107s02c"/>
    <property type="match status" value="1"/>
</dbReference>
<organism evidence="10">
    <name type="scientific">hydrothermal vent metagenome</name>
    <dbReference type="NCBI Taxonomy" id="652676"/>
    <lineage>
        <taxon>unclassified sequences</taxon>
        <taxon>metagenomes</taxon>
        <taxon>ecological metagenomes</taxon>
    </lineage>
</organism>
<dbReference type="PANTHER" id="PTHR43470:SF5">
    <property type="entry name" value="PHOSPHATE TRANSPORT SYSTEM PERMEASE PROTEIN PSTA"/>
    <property type="match status" value="1"/>
</dbReference>
<evidence type="ECO:0000256" key="8">
    <source>
        <dbReference type="SAM" id="Phobius"/>
    </source>
</evidence>
<evidence type="ECO:0000313" key="10">
    <source>
        <dbReference type="EMBL" id="VAV91515.1"/>
    </source>
</evidence>
<sequence>MPIVAQASKEATTREVERAVRRGGGDWKPLAFQGLLLFALIASFGILVVLLTDIVTNAWPTLQTRGLSFVTDGLSLNPETAGVFTGIIGSVIIASIVALLAFPIGISAAVYLEEYAPDNRRTRFVDTTVRNLAGVPSIVYGLLGLAMFVPLVRIIGLGGSSGGKNIIAAGITMAALVLPIVIITSIEAVRSVPATIREAGFGVGATQWEVIRSHVMPSALPGILTGTVLTLARAFGETAPLLVIGVATGYFAPAGDASLIDKLTGPYTALPVIVFSWSRQTQAAFADTLAPAAIVVLLIVLFILNGAAIWLRNRAEKRW</sequence>